<dbReference type="PANTHER" id="PTHR12919:SF20">
    <property type="entry name" value="SMALL RIBOSOMAL SUBUNIT PROTEIN BS16M"/>
    <property type="match status" value="1"/>
</dbReference>
<dbReference type="EMBL" id="CP041038">
    <property type="protein sequence ID" value="QDE36875.1"/>
    <property type="molecule type" value="Genomic_DNA"/>
</dbReference>
<gene>
    <name evidence="3" type="primary">rpsP</name>
    <name evidence="4" type="ORF">FI836_00845</name>
</gene>
<dbReference type="NCBIfam" id="NF011095">
    <property type="entry name" value="PRK14522.1"/>
    <property type="match status" value="1"/>
</dbReference>
<dbReference type="InterPro" id="IPR000307">
    <property type="entry name" value="Ribosomal_bS16"/>
</dbReference>
<comment type="similarity">
    <text evidence="3">Belongs to the bacterial ribosomal protein bS16 family.</text>
</comment>
<keyword evidence="1 3" id="KW-0689">Ribosomal protein</keyword>
<proteinExistence type="inferred from homology"/>
<protein>
    <recommendedName>
        <fullName evidence="3">Small ribosomal subunit protein bS16</fullName>
    </recommendedName>
</protein>
<sequence length="125" mass="14544">MALKIRLRQQGRRNHVVYRLVLADVESPRDGRYIELLGWYDPHSTVNYQLKSERIFHWLNQGAELTEKAAVLIKQGAPGVYCELMAKKMARKAAVCQKRRAYRQRRSLKRAEAKQMSLNNFLVSG</sequence>
<organism evidence="4 5">
    <name type="scientific">Chlamydophila parapsittaci</name>
    <dbReference type="NCBI Taxonomy" id="344886"/>
    <lineage>
        <taxon>Bacteria</taxon>
        <taxon>Pseudomonadati</taxon>
        <taxon>Chlamydiota</taxon>
        <taxon>Chlamydiia</taxon>
        <taxon>Chlamydiales</taxon>
        <taxon>Chlamydiaceae</taxon>
        <taxon>Chlamydia/Chlamydophila group</taxon>
        <taxon>Chlamydia</taxon>
    </lineage>
</organism>
<evidence type="ECO:0000256" key="2">
    <source>
        <dbReference type="ARBA" id="ARBA00023274"/>
    </source>
</evidence>
<evidence type="ECO:0000256" key="1">
    <source>
        <dbReference type="ARBA" id="ARBA00022980"/>
    </source>
</evidence>
<name>A0ABX5VY26_9CHLA</name>
<evidence type="ECO:0000256" key="3">
    <source>
        <dbReference type="HAMAP-Rule" id="MF_00385"/>
    </source>
</evidence>
<dbReference type="InterPro" id="IPR023803">
    <property type="entry name" value="Ribosomal_bS16_dom_sf"/>
</dbReference>
<dbReference type="Proteomes" id="UP000320536">
    <property type="component" value="Chromosome"/>
</dbReference>
<keyword evidence="2 3" id="KW-0687">Ribonucleoprotein</keyword>
<dbReference type="HAMAP" id="MF_00385">
    <property type="entry name" value="Ribosomal_bS16"/>
    <property type="match status" value="1"/>
</dbReference>
<dbReference type="Gene3D" id="3.30.1320.10">
    <property type="match status" value="1"/>
</dbReference>
<evidence type="ECO:0000313" key="5">
    <source>
        <dbReference type="Proteomes" id="UP000320536"/>
    </source>
</evidence>
<accession>A0ABX5VY26</accession>
<dbReference type="NCBIfam" id="TIGR00002">
    <property type="entry name" value="S16"/>
    <property type="match status" value="1"/>
</dbReference>
<dbReference type="SUPFAM" id="SSF54565">
    <property type="entry name" value="Ribosomal protein S16"/>
    <property type="match status" value="1"/>
</dbReference>
<dbReference type="RefSeq" id="WP_014943908.1">
    <property type="nucleotide sequence ID" value="NZ_CP041038.1"/>
</dbReference>
<evidence type="ECO:0000313" key="4">
    <source>
        <dbReference type="EMBL" id="QDE36875.1"/>
    </source>
</evidence>
<dbReference type="PANTHER" id="PTHR12919">
    <property type="entry name" value="30S RIBOSOMAL PROTEIN S16"/>
    <property type="match status" value="1"/>
</dbReference>
<keyword evidence="5" id="KW-1185">Reference proteome</keyword>
<reference evidence="4 5" key="1">
    <citation type="journal article" date="2020" name="Data Brief">
        <title>Data of de novo genome assembly of the Chlamydia psittaci strain isolated from the livestock in Volga Region, Russian Federation.</title>
        <authorList>
            <person name="Feodorova V.A."/>
            <person name="Zaitsev S.S."/>
            <person name="Khizhnyakova M.A."/>
            <person name="Saltykov Y.V."/>
            <person name="Evstifeev V.V."/>
            <person name="Khusainov F.M."/>
            <person name="Yakovlev S.I."/>
            <person name="Larionova O.S."/>
            <person name="Motin V.L."/>
        </authorList>
    </citation>
    <scope>NUCLEOTIDE SEQUENCE [LARGE SCALE GENOMIC DNA]</scope>
    <source>
        <strain evidence="4 5">Rostinovo-70</strain>
    </source>
</reference>
<dbReference type="GO" id="GO:0005840">
    <property type="term" value="C:ribosome"/>
    <property type="evidence" value="ECO:0007669"/>
    <property type="project" value="UniProtKB-KW"/>
</dbReference>
<dbReference type="Pfam" id="PF00886">
    <property type="entry name" value="Ribosomal_S16"/>
    <property type="match status" value="1"/>
</dbReference>